<reference evidence="2 3" key="1">
    <citation type="journal article" date="2008" name="J. Bacteriol.">
        <title>Insights into plant cell wall degradation from the genome sequence of the soil bacterium Cellvibrio japonicus.</title>
        <authorList>
            <person name="Deboy R.T."/>
            <person name="Mongodin E.F."/>
            <person name="Fouts D.E."/>
            <person name="Tailford L.E."/>
            <person name="Khouri H."/>
            <person name="Emerson J.B."/>
            <person name="Mohamoud Y."/>
            <person name="Watkins K."/>
            <person name="Henrissat B."/>
            <person name="Gilbert H.J."/>
            <person name="Nelson K.E."/>
        </authorList>
    </citation>
    <scope>NUCLEOTIDE SEQUENCE [LARGE SCALE GENOMIC DNA]</scope>
    <source>
        <strain evidence="2 3">Ueda107</strain>
    </source>
</reference>
<dbReference type="Gene3D" id="3.20.20.370">
    <property type="entry name" value="Glycoside hydrolase/deacetylase"/>
    <property type="match status" value="1"/>
</dbReference>
<keyword evidence="1" id="KW-0732">Signal</keyword>
<evidence type="ECO:0000256" key="1">
    <source>
        <dbReference type="SAM" id="SignalP"/>
    </source>
</evidence>
<dbReference type="eggNOG" id="COG0726">
    <property type="taxonomic scope" value="Bacteria"/>
</dbReference>
<gene>
    <name evidence="2" type="ordered locus">CJA_0936</name>
</gene>
<evidence type="ECO:0000313" key="3">
    <source>
        <dbReference type="Proteomes" id="UP000001036"/>
    </source>
</evidence>
<dbReference type="RefSeq" id="WP_012486584.1">
    <property type="nucleotide sequence ID" value="NC_010995.1"/>
</dbReference>
<sequence length="308" mass="34787">MFKRLILCLGCCLLVGVVQARDLVIAFENTLQASTSLDGVARSQMLVRNLANAGAPQAMFLVKTYGLDDKGRKRLALYSDKGHLLVNAGHGHSLVTKSDLYAYEIGILKANRQLKRYPGYHKHVHFSYLHERGDKVLQAGLAEFLRDRGYQPAFTNPNPLRGTDAYLNQLYQQKVRNNRRVDMDALENLYVDLVEKMMVAQDTPVFLMLGYRPPQVLVLQETDLSAYFIVPVIERLQARGYRLIAAERAFSDPVANPLMTGGFGSNTYWPVITGMPDERTAYPRVLGARKAWLDSLIQQYIPELLQQP</sequence>
<evidence type="ECO:0008006" key="4">
    <source>
        <dbReference type="Google" id="ProtNLM"/>
    </source>
</evidence>
<proteinExistence type="predicted"/>
<accession>B3PLB2</accession>
<feature type="chain" id="PRO_5002796700" description="Lipoprotein" evidence="1">
    <location>
        <begin position="21"/>
        <end position="308"/>
    </location>
</feature>
<dbReference type="Proteomes" id="UP000001036">
    <property type="component" value="Chromosome"/>
</dbReference>
<evidence type="ECO:0000313" key="2">
    <source>
        <dbReference type="EMBL" id="ACE84448.1"/>
    </source>
</evidence>
<dbReference type="AlphaFoldDB" id="B3PLB2"/>
<dbReference type="HOGENOM" id="CLU_902231_0_0_6"/>
<dbReference type="OrthoDB" id="5697969at2"/>
<organism evidence="2 3">
    <name type="scientific">Cellvibrio japonicus (strain Ueda107)</name>
    <name type="common">Pseudomonas fluorescens subsp. cellulosa</name>
    <dbReference type="NCBI Taxonomy" id="498211"/>
    <lineage>
        <taxon>Bacteria</taxon>
        <taxon>Pseudomonadati</taxon>
        <taxon>Pseudomonadota</taxon>
        <taxon>Gammaproteobacteria</taxon>
        <taxon>Cellvibrionales</taxon>
        <taxon>Cellvibrionaceae</taxon>
        <taxon>Cellvibrio</taxon>
    </lineage>
</organism>
<keyword evidence="3" id="KW-1185">Reference proteome</keyword>
<feature type="signal peptide" evidence="1">
    <location>
        <begin position="1"/>
        <end position="20"/>
    </location>
</feature>
<name>B3PLB2_CELJU</name>
<dbReference type="EMBL" id="CP000934">
    <property type="protein sequence ID" value="ACE84448.1"/>
    <property type="molecule type" value="Genomic_DNA"/>
</dbReference>
<protein>
    <recommendedName>
        <fullName evidence="4">Lipoprotein</fullName>
    </recommendedName>
</protein>
<dbReference type="STRING" id="498211.CJA_0936"/>
<dbReference type="KEGG" id="cja:CJA_0936"/>